<evidence type="ECO:0000256" key="12">
    <source>
        <dbReference type="ARBA" id="ARBA00047281"/>
    </source>
</evidence>
<dbReference type="Pfam" id="PF14413">
    <property type="entry name" value="Thg1C"/>
    <property type="match status" value="1"/>
</dbReference>
<evidence type="ECO:0000256" key="8">
    <source>
        <dbReference type="ARBA" id="ARBA00022723"/>
    </source>
</evidence>
<comment type="similarity">
    <text evidence="2">Belongs to the tRNA(His) guanylyltransferase family.</text>
</comment>
<reference evidence="15" key="2">
    <citation type="submission" date="2025-08" db="UniProtKB">
        <authorList>
            <consortium name="Ensembl"/>
        </authorList>
    </citation>
    <scope>IDENTIFICATION</scope>
</reference>
<keyword evidence="9" id="KW-0547">Nucleotide-binding</keyword>
<evidence type="ECO:0000256" key="9">
    <source>
        <dbReference type="ARBA" id="ARBA00022741"/>
    </source>
</evidence>
<feature type="domain" description="Thg1 C-terminal" evidence="14">
    <location>
        <begin position="162"/>
        <end position="235"/>
    </location>
</feature>
<feature type="domain" description="tRNAHis guanylyltransferase catalytic" evidence="13">
    <location>
        <begin position="36"/>
        <end position="65"/>
    </location>
</feature>
<comment type="catalytic activity">
    <reaction evidence="12">
        <text>a 5'-end ribonucleotide-tRNA(His) + GTP + ATP + H2O = a 5'-end phospho-guanosine-ribonucleotide-tRNA(His) + AMP + 2 diphosphate + H(+)</text>
        <dbReference type="Rhea" id="RHEA:54564"/>
        <dbReference type="Rhea" id="RHEA-COMP:14193"/>
        <dbReference type="Rhea" id="RHEA-COMP:14917"/>
        <dbReference type="ChEBI" id="CHEBI:15377"/>
        <dbReference type="ChEBI" id="CHEBI:15378"/>
        <dbReference type="ChEBI" id="CHEBI:30616"/>
        <dbReference type="ChEBI" id="CHEBI:33019"/>
        <dbReference type="ChEBI" id="CHEBI:37565"/>
        <dbReference type="ChEBI" id="CHEBI:138282"/>
        <dbReference type="ChEBI" id="CHEBI:141847"/>
        <dbReference type="ChEBI" id="CHEBI:456215"/>
        <dbReference type="EC" id="2.7.7.79"/>
    </reaction>
</comment>
<organism evidence="15 16">
    <name type="scientific">Hucho hucho</name>
    <name type="common">huchen</name>
    <dbReference type="NCBI Taxonomy" id="62062"/>
    <lineage>
        <taxon>Eukaryota</taxon>
        <taxon>Metazoa</taxon>
        <taxon>Chordata</taxon>
        <taxon>Craniata</taxon>
        <taxon>Vertebrata</taxon>
        <taxon>Euteleostomi</taxon>
        <taxon>Actinopterygii</taxon>
        <taxon>Neopterygii</taxon>
        <taxon>Teleostei</taxon>
        <taxon>Protacanthopterygii</taxon>
        <taxon>Salmoniformes</taxon>
        <taxon>Salmonidae</taxon>
        <taxon>Salmoninae</taxon>
        <taxon>Hucho</taxon>
    </lineage>
</organism>
<dbReference type="InterPro" id="IPR038469">
    <property type="entry name" value="tRNAHis_GuaTrfase_Thg1_sf"/>
</dbReference>
<evidence type="ECO:0000259" key="14">
    <source>
        <dbReference type="Pfam" id="PF14413"/>
    </source>
</evidence>
<keyword evidence="10" id="KW-0460">Magnesium</keyword>
<evidence type="ECO:0000313" key="15">
    <source>
        <dbReference type="Ensembl" id="ENSHHUP00000029871.1"/>
    </source>
</evidence>
<evidence type="ECO:0000256" key="4">
    <source>
        <dbReference type="ARBA" id="ARBA00022310"/>
    </source>
</evidence>
<dbReference type="InterPro" id="IPR007537">
    <property type="entry name" value="tRNAHis_GuaTrfase_Thg1"/>
</dbReference>
<evidence type="ECO:0000313" key="16">
    <source>
        <dbReference type="Proteomes" id="UP000314982"/>
    </source>
</evidence>
<comment type="cofactor">
    <cofactor evidence="1">
        <name>Mg(2+)</name>
        <dbReference type="ChEBI" id="CHEBI:18420"/>
    </cofactor>
</comment>
<proteinExistence type="inferred from homology"/>
<feature type="domain" description="tRNAHis guanylyltransferase catalytic" evidence="13">
    <location>
        <begin position="113"/>
        <end position="159"/>
    </location>
</feature>
<dbReference type="GO" id="GO:0005525">
    <property type="term" value="F:GTP binding"/>
    <property type="evidence" value="ECO:0007669"/>
    <property type="project" value="UniProtKB-KW"/>
</dbReference>
<keyword evidence="8" id="KW-0479">Metal-binding</keyword>
<protein>
    <recommendedName>
        <fullName evidence="4">Probable tRNA(His) guanylyltransferase</fullName>
        <ecNumber evidence="3">2.7.7.79</ecNumber>
    </recommendedName>
</protein>
<evidence type="ECO:0000256" key="6">
    <source>
        <dbReference type="ARBA" id="ARBA00022694"/>
    </source>
</evidence>
<keyword evidence="16" id="KW-1185">Reference proteome</keyword>
<dbReference type="GO" id="GO:0008193">
    <property type="term" value="F:tRNA guanylyltransferase activity"/>
    <property type="evidence" value="ECO:0007669"/>
    <property type="project" value="UniProtKB-EC"/>
</dbReference>
<evidence type="ECO:0000256" key="3">
    <source>
        <dbReference type="ARBA" id="ARBA00012511"/>
    </source>
</evidence>
<dbReference type="AlphaFoldDB" id="A0A4W5LUB6"/>
<evidence type="ECO:0000256" key="2">
    <source>
        <dbReference type="ARBA" id="ARBA00010113"/>
    </source>
</evidence>
<keyword evidence="6" id="KW-0819">tRNA processing</keyword>
<dbReference type="Pfam" id="PF04446">
    <property type="entry name" value="Thg1"/>
    <property type="match status" value="2"/>
</dbReference>
<dbReference type="Gene3D" id="3.30.70.3000">
    <property type="match status" value="2"/>
</dbReference>
<dbReference type="GO" id="GO:0000287">
    <property type="term" value="F:magnesium ion binding"/>
    <property type="evidence" value="ECO:0007669"/>
    <property type="project" value="InterPro"/>
</dbReference>
<dbReference type="Proteomes" id="UP000314982">
    <property type="component" value="Unassembled WGS sequence"/>
</dbReference>
<sequence length="265" mass="30272">MFGPVPCRLPGGIKTCILRPVARVFTSSDRMAKSKFEYVRNFETDDPCLKNCYVVVRLDGRNFHKGAGGVSAAQVFAPSPSLPSTLLYFLPSSTLLYLPPSSTLLYLSTLLYFLPSSTKLMTHVASQFSSSYVFYWRDYFRDQPLLYPPGFNGRVVLYPSNRNLRDYLSWRQADCIHTHLNTHTLLSPNTLSCRTLAADKNEILFSEFDISYNNEPLVHRKGTTLIWEKVRSQAVSLMRRVSAHHCDVIGDEFWEEHPNILEDDC</sequence>
<reference evidence="16" key="1">
    <citation type="submission" date="2018-06" db="EMBL/GenBank/DDBJ databases">
        <title>Genome assembly of Danube salmon.</title>
        <authorList>
            <person name="Macqueen D.J."/>
            <person name="Gundappa M.K."/>
        </authorList>
    </citation>
    <scope>NUCLEOTIDE SEQUENCE [LARGE SCALE GENOMIC DNA]</scope>
</reference>
<evidence type="ECO:0000259" key="13">
    <source>
        <dbReference type="Pfam" id="PF04446"/>
    </source>
</evidence>
<accession>A0A4W5LUB6</accession>
<dbReference type="EC" id="2.7.7.79" evidence="3"/>
<dbReference type="STRING" id="62062.ENSHHUP00000029871"/>
<dbReference type="GO" id="GO:0006400">
    <property type="term" value="P:tRNA modification"/>
    <property type="evidence" value="ECO:0007669"/>
    <property type="project" value="InterPro"/>
</dbReference>
<dbReference type="PANTHER" id="PTHR12729:SF6">
    <property type="entry name" value="TRNA(HIS) GUANYLYLTRANSFERASE-RELATED"/>
    <property type="match status" value="1"/>
</dbReference>
<name>A0A4W5LUB6_9TELE</name>
<evidence type="ECO:0000256" key="11">
    <source>
        <dbReference type="ARBA" id="ARBA00023134"/>
    </source>
</evidence>
<reference evidence="15" key="3">
    <citation type="submission" date="2025-09" db="UniProtKB">
        <authorList>
            <consortium name="Ensembl"/>
        </authorList>
    </citation>
    <scope>IDENTIFICATION</scope>
</reference>
<evidence type="ECO:0000256" key="10">
    <source>
        <dbReference type="ARBA" id="ARBA00022842"/>
    </source>
</evidence>
<keyword evidence="7" id="KW-0548">Nucleotidyltransferase</keyword>
<evidence type="ECO:0000256" key="1">
    <source>
        <dbReference type="ARBA" id="ARBA00001946"/>
    </source>
</evidence>
<dbReference type="PANTHER" id="PTHR12729">
    <property type="entry name" value="TRNA(HIS) GUANYLYLTRANSFERASE-RELATED"/>
    <property type="match status" value="1"/>
</dbReference>
<dbReference type="InterPro" id="IPR024956">
    <property type="entry name" value="tRNAHis_GuaTrfase_cat"/>
</dbReference>
<dbReference type="GeneTree" id="ENSGT00390000011705"/>
<keyword evidence="11" id="KW-0342">GTP-binding</keyword>
<evidence type="ECO:0000256" key="7">
    <source>
        <dbReference type="ARBA" id="ARBA00022695"/>
    </source>
</evidence>
<keyword evidence="5" id="KW-0808">Transferase</keyword>
<evidence type="ECO:0000256" key="5">
    <source>
        <dbReference type="ARBA" id="ARBA00022679"/>
    </source>
</evidence>
<dbReference type="InterPro" id="IPR025845">
    <property type="entry name" value="Thg1_C_dom"/>
</dbReference>
<dbReference type="Ensembl" id="ENSHHUT00000031111.1">
    <property type="protein sequence ID" value="ENSHHUP00000029871.1"/>
    <property type="gene ID" value="ENSHHUG00000019025.1"/>
</dbReference>